<feature type="transmembrane region" description="Helical" evidence="2">
    <location>
        <begin position="20"/>
        <end position="39"/>
    </location>
</feature>
<evidence type="ECO:0000313" key="3">
    <source>
        <dbReference type="EMBL" id="TSC93198.1"/>
    </source>
</evidence>
<keyword evidence="2" id="KW-0472">Membrane</keyword>
<protein>
    <submittedName>
        <fullName evidence="3">Uncharacterized protein</fullName>
    </submittedName>
</protein>
<dbReference type="PRINTS" id="PR01228">
    <property type="entry name" value="EGGSHELL"/>
</dbReference>
<comment type="caution">
    <text evidence="3">The sequence shown here is derived from an EMBL/GenBank/DDBJ whole genome shotgun (WGS) entry which is preliminary data.</text>
</comment>
<evidence type="ECO:0000256" key="1">
    <source>
        <dbReference type="SAM" id="MobiDB-lite"/>
    </source>
</evidence>
<dbReference type="Proteomes" id="UP000315689">
    <property type="component" value="Unassembled WGS sequence"/>
</dbReference>
<organism evidence="3 4">
    <name type="scientific">Candidatus Berkelbacteria bacterium Licking1014_7</name>
    <dbReference type="NCBI Taxonomy" id="2017147"/>
    <lineage>
        <taxon>Bacteria</taxon>
        <taxon>Candidatus Berkelbacteria</taxon>
    </lineage>
</organism>
<dbReference type="EMBL" id="VMGK01000005">
    <property type="protein sequence ID" value="TSC93198.1"/>
    <property type="molecule type" value="Genomic_DNA"/>
</dbReference>
<keyword evidence="2" id="KW-0812">Transmembrane</keyword>
<accession>A0A554LK30</accession>
<feature type="compositionally biased region" description="Low complexity" evidence="1">
    <location>
        <begin position="137"/>
        <end position="146"/>
    </location>
</feature>
<gene>
    <name evidence="3" type="ORF">CEN89_208</name>
</gene>
<evidence type="ECO:0000256" key="2">
    <source>
        <dbReference type="SAM" id="Phobius"/>
    </source>
</evidence>
<sequence length="815" mass="84271">MGSYNSFENFIHKIKRRTYLSLFLSVLVVVGFGAGLIFWSKNVSRGATTLSGTINGLRTISGDAVIKTNQTVTHDQGNTTGGTGLGVNVSGTLTLEAGAKIDVSGKGYKGGYIFFSMNNIGGYYYTALFPAKGSKDGNAPQQQNQAGAGGDWENGGAGGGTGYRTANRLGVGGGGGGAFGYGSGGKTNHSSASPGCYGGGGAGWKGKGGAGVCSGSAVNGAVSASINFSNDSWYNNEILFGAGGASGFTITQDNSEGDGGNSECVKGGNGGGAVKIKAKKLKIESGASISAAGKSGGKMCDLAYRVKWLTFGQFTLGAAGGGGTIYIEVDELELPSGNDYNFDVSGGDGWGALSGSMWASSGAGGGGIVVIRIAGGGKIKIGNNYVDNFATVYARADSNKGMLRNIINDVYILTQKIPDSAWGGDGKEIFAGNPTIPGGSTTCDTSKIKLTDPSFSSQPAANSHYQRGDTFSYKAQYISQDSGSNCSGKYQLYFQTALSNDLEFIGGSKLTPGNLDPTIGGGLFSTQHWEVNSAGSYTGDIKIKIKDNACNQAGGGVENKIQIYQKYDNGVLMAPSSGNPVYSNANIIVDCPGVAISGNVGASSITTPDLKIIGNSVVAITGSSSATLDSQVVNLSGYTHSINFSDINTNFEALKTRRAIKPNPWTNNFNLNKYNKPEGGVWKEHPTPMNRTFLQGSRGTIFHTGDLTIDGISWQGATAGVLGIVVKDGNVMIKDLNLKNVAIYAYDTGGAEDGKITFGTGATDETLDMTGSFVAKSIEIKSKKGNIKHSDGLDKNPPPGFSNLQSQIKILEKAR</sequence>
<name>A0A554LK30_9BACT</name>
<dbReference type="AlphaFoldDB" id="A0A554LK30"/>
<reference evidence="3 4" key="1">
    <citation type="submission" date="2017-07" db="EMBL/GenBank/DDBJ databases">
        <title>Mechanisms for carbon and nitrogen cycling indicate functional differentiation within the Candidate Phyla Radiation.</title>
        <authorList>
            <person name="Danczak R.E."/>
            <person name="Johnston M.D."/>
            <person name="Kenah C."/>
            <person name="Slattery M."/>
            <person name="Wrighton K.C."/>
            <person name="Wilkins M.J."/>
        </authorList>
    </citation>
    <scope>NUCLEOTIDE SEQUENCE [LARGE SCALE GENOMIC DNA]</scope>
    <source>
        <strain evidence="3">Licking1014_7</strain>
    </source>
</reference>
<evidence type="ECO:0000313" key="4">
    <source>
        <dbReference type="Proteomes" id="UP000315689"/>
    </source>
</evidence>
<feature type="compositionally biased region" description="Gly residues" evidence="1">
    <location>
        <begin position="147"/>
        <end position="159"/>
    </location>
</feature>
<proteinExistence type="predicted"/>
<keyword evidence="2" id="KW-1133">Transmembrane helix</keyword>
<feature type="region of interest" description="Disordered" evidence="1">
    <location>
        <begin position="135"/>
        <end position="159"/>
    </location>
</feature>